<organism evidence="4 5">
    <name type="scientific">Triticum turgidum subsp. durum</name>
    <name type="common">Durum wheat</name>
    <name type="synonym">Triticum durum</name>
    <dbReference type="NCBI Taxonomy" id="4567"/>
    <lineage>
        <taxon>Eukaryota</taxon>
        <taxon>Viridiplantae</taxon>
        <taxon>Streptophyta</taxon>
        <taxon>Embryophyta</taxon>
        <taxon>Tracheophyta</taxon>
        <taxon>Spermatophyta</taxon>
        <taxon>Magnoliopsida</taxon>
        <taxon>Liliopsida</taxon>
        <taxon>Poales</taxon>
        <taxon>Poaceae</taxon>
        <taxon>BOP clade</taxon>
        <taxon>Pooideae</taxon>
        <taxon>Triticodae</taxon>
        <taxon>Triticeae</taxon>
        <taxon>Triticinae</taxon>
        <taxon>Triticum</taxon>
    </lineage>
</organism>
<reference evidence="4 5" key="1">
    <citation type="submission" date="2017-09" db="EMBL/GenBank/DDBJ databases">
        <authorList>
            <consortium name="International Durum Wheat Genome Sequencing Consortium (IDWGSC)"/>
            <person name="Milanesi L."/>
        </authorList>
    </citation>
    <scope>NUCLEOTIDE SEQUENCE [LARGE SCALE GENOMIC DNA]</scope>
    <source>
        <strain evidence="5">cv. Svevo</strain>
    </source>
</reference>
<dbReference type="InterPro" id="IPR035979">
    <property type="entry name" value="RBD_domain_sf"/>
</dbReference>
<feature type="domain" description="Mei2-like C-terminal RNA recognition motif" evidence="3">
    <location>
        <begin position="628"/>
        <end position="724"/>
    </location>
</feature>
<evidence type="ECO:0000313" key="4">
    <source>
        <dbReference type="EMBL" id="VAH00170.1"/>
    </source>
</evidence>
<dbReference type="EMBL" id="LT934111">
    <property type="protein sequence ID" value="VAH00170.1"/>
    <property type="molecule type" value="Genomic_DNA"/>
</dbReference>
<dbReference type="Gene3D" id="3.30.70.330">
    <property type="match status" value="1"/>
</dbReference>
<feature type="region of interest" description="Disordered" evidence="2">
    <location>
        <begin position="745"/>
        <end position="805"/>
    </location>
</feature>
<protein>
    <recommendedName>
        <fullName evidence="3">Mei2-like C-terminal RNA recognition motif domain-containing protein</fullName>
    </recommendedName>
</protein>
<sequence>MVIASGVIDRGHLSSFGGPPPDSSSSFFSEDLVPTERQVGFWKSESMVDQRGSKPAFASPLEKIHPMGANPEGGLEQTGGQVFKGLDALRVSKAMGQGNASSSPSVSWGDMLTTPGSRFGLSAREAGIAETASGNSRIMAAGVCGQSADTLSFICEGDEALGSMKEVEAQTIGDLLPTDDDLISGVIDGFELSGLSINQDDADEDIFGTGGGLELENDDLLQALTVYGDVKEICRASTSCNKKLVEFYDVRAAEAALYDLSKGAISGPKIKAEVSNPGGTIFGLRQQYPREWKLDGSPRQPRNSPPGIIGGPKSHENSTLHNIFSPVSPQLDRSPHGIASSGPQKLSSPIRIEPTRQYNNQAAISELGGSLGQGNFGHGMQMFHPHSLPESQNGICNISKSMTSSGRSAGFRVDGVDYSHLQKVGSGSLHGHSFDQNNEAFGPAGVGSFPLNGHHYSWNNSNAFPQSPSSPMLWSNVQHPGHMHGYPGVVPPHTLNNGAYPMDQHHMGSAPNNGGSFRNARSVHPGSLGSVGFPGSPQMYPSDVPVFAPARGSYRETMFSPVGTGFPSLQQMCNAMNRRNPMVQVSASYDATNDRMRNRRHDGNAVQPENKRLFELDIERIAKGEDPRTTLMIKNIPNKYNCKLLLGVIDENHRGTYDFVYLPIDFKNKCNVGYAFINMTDPQHIIPFYKTFNGKRWEKFNSEKVATLAYARIQGRNELVSHFRNSSLMNEDKWCRPILFHKDGPNAGEQEPFPVGNNIRPRSGRNRPLHSADTRGDASLSTSPNQENSSRRANAAEGDDSIFAH</sequence>
<evidence type="ECO:0000256" key="1">
    <source>
        <dbReference type="ARBA" id="ARBA00022884"/>
    </source>
</evidence>
<keyword evidence="1" id="KW-0694">RNA-binding</keyword>
<evidence type="ECO:0000256" key="2">
    <source>
        <dbReference type="SAM" id="MobiDB-lite"/>
    </source>
</evidence>
<dbReference type="Gramene" id="TRITD1Av1G001750.6">
    <property type="protein sequence ID" value="TRITD1Av1G001750.6"/>
    <property type="gene ID" value="TRITD1Av1G001750"/>
</dbReference>
<accession>A0A9R0UT08</accession>
<dbReference type="Proteomes" id="UP000324705">
    <property type="component" value="Chromosome 1A"/>
</dbReference>
<gene>
    <name evidence="4" type="ORF">TRITD_1Av1G001750</name>
</gene>
<dbReference type="GO" id="GO:0003723">
    <property type="term" value="F:RNA binding"/>
    <property type="evidence" value="ECO:0007669"/>
    <property type="project" value="UniProtKB-KW"/>
</dbReference>
<evidence type="ECO:0000313" key="5">
    <source>
        <dbReference type="Proteomes" id="UP000324705"/>
    </source>
</evidence>
<feature type="region of interest" description="Disordered" evidence="2">
    <location>
        <begin position="294"/>
        <end position="317"/>
    </location>
</feature>
<dbReference type="PANTHER" id="PTHR23189">
    <property type="entry name" value="RNA RECOGNITION MOTIF-CONTAINING"/>
    <property type="match status" value="1"/>
</dbReference>
<proteinExistence type="predicted"/>
<dbReference type="CDD" id="cd12531">
    <property type="entry name" value="RRM3_MEI2_like"/>
    <property type="match status" value="1"/>
</dbReference>
<dbReference type="InterPro" id="IPR007201">
    <property type="entry name" value="Mei2-like_Rrm_C"/>
</dbReference>
<name>A0A9R0UT08_TRITD</name>
<dbReference type="InterPro" id="IPR012677">
    <property type="entry name" value="Nucleotide-bd_a/b_plait_sf"/>
</dbReference>
<dbReference type="SUPFAM" id="SSF54928">
    <property type="entry name" value="RNA-binding domain, RBD"/>
    <property type="match status" value="2"/>
</dbReference>
<dbReference type="InterPro" id="IPR034454">
    <property type="entry name" value="MEI2-like_RRM3"/>
</dbReference>
<feature type="compositionally biased region" description="Polar residues" evidence="2">
    <location>
        <begin position="779"/>
        <end position="792"/>
    </location>
</feature>
<keyword evidence="5" id="KW-1185">Reference proteome</keyword>
<dbReference type="AlphaFoldDB" id="A0A9R0UT08"/>
<evidence type="ECO:0000259" key="3">
    <source>
        <dbReference type="Pfam" id="PF04059"/>
    </source>
</evidence>
<dbReference type="Pfam" id="PF04059">
    <property type="entry name" value="RRM_2"/>
    <property type="match status" value="1"/>
</dbReference>